<evidence type="ECO:0000256" key="3">
    <source>
        <dbReference type="SAM" id="SignalP"/>
    </source>
</evidence>
<evidence type="ECO:0000256" key="1">
    <source>
        <dbReference type="PROSITE-ProRule" id="PRU00206"/>
    </source>
</evidence>
<feature type="signal peptide" evidence="3">
    <location>
        <begin position="1"/>
        <end position="15"/>
    </location>
</feature>
<evidence type="ECO:0000256" key="2">
    <source>
        <dbReference type="SAM" id="Phobius"/>
    </source>
</evidence>
<organism evidence="5 6">
    <name type="scientific">Caenorhabditis bovis</name>
    <dbReference type="NCBI Taxonomy" id="2654633"/>
    <lineage>
        <taxon>Eukaryota</taxon>
        <taxon>Metazoa</taxon>
        <taxon>Ecdysozoa</taxon>
        <taxon>Nematoda</taxon>
        <taxon>Chromadorea</taxon>
        <taxon>Rhabditida</taxon>
        <taxon>Rhabditina</taxon>
        <taxon>Rhabditomorpha</taxon>
        <taxon>Rhabditoidea</taxon>
        <taxon>Rhabditidae</taxon>
        <taxon>Peloderinae</taxon>
        <taxon>Caenorhabditis</taxon>
    </lineage>
</organism>
<evidence type="ECO:0000313" key="5">
    <source>
        <dbReference type="EMBL" id="CAB3400475.1"/>
    </source>
</evidence>
<accession>A0A8S1EKJ9</accession>
<feature type="transmembrane region" description="Helical" evidence="2">
    <location>
        <begin position="278"/>
        <end position="300"/>
    </location>
</feature>
<dbReference type="PROSITE" id="PS00652">
    <property type="entry name" value="TNFR_NGFR_1"/>
    <property type="match status" value="1"/>
</dbReference>
<name>A0A8S1EKJ9_9PELO</name>
<feature type="disulfide bond" evidence="1">
    <location>
        <begin position="53"/>
        <end position="66"/>
    </location>
</feature>
<dbReference type="OrthoDB" id="5836695at2759"/>
<dbReference type="SMART" id="SM00208">
    <property type="entry name" value="TNFR"/>
    <property type="match status" value="1"/>
</dbReference>
<dbReference type="Proteomes" id="UP000494206">
    <property type="component" value="Unassembled WGS sequence"/>
</dbReference>
<keyword evidence="2" id="KW-0472">Membrane</keyword>
<feature type="disulfide bond" evidence="1">
    <location>
        <begin position="56"/>
        <end position="74"/>
    </location>
</feature>
<proteinExistence type="predicted"/>
<keyword evidence="1" id="KW-1015">Disulfide bond</keyword>
<dbReference type="EMBL" id="CADEPM010000002">
    <property type="protein sequence ID" value="CAB3400475.1"/>
    <property type="molecule type" value="Genomic_DNA"/>
</dbReference>
<comment type="caution">
    <text evidence="1">Lacks conserved residue(s) required for the propagation of feature annotation.</text>
</comment>
<evidence type="ECO:0000259" key="4">
    <source>
        <dbReference type="PROSITE" id="PS50050"/>
    </source>
</evidence>
<dbReference type="PROSITE" id="PS50050">
    <property type="entry name" value="TNFR_NGFR_2"/>
    <property type="match status" value="1"/>
</dbReference>
<dbReference type="InterPro" id="IPR001368">
    <property type="entry name" value="TNFR/NGFR_Cys_rich_reg"/>
</dbReference>
<gene>
    <name evidence="5" type="ORF">CBOVIS_LOCUS3407</name>
</gene>
<feature type="domain" description="TNFR-Cys" evidence="4">
    <location>
        <begin position="36"/>
        <end position="74"/>
    </location>
</feature>
<keyword evidence="2" id="KW-0812">Transmembrane</keyword>
<keyword evidence="6" id="KW-1185">Reference proteome</keyword>
<comment type="caution">
    <text evidence="5">The sequence shown here is derived from an EMBL/GenBank/DDBJ whole genome shotgun (WGS) entry which is preliminary data.</text>
</comment>
<evidence type="ECO:0000313" key="6">
    <source>
        <dbReference type="Proteomes" id="UP000494206"/>
    </source>
</evidence>
<feature type="chain" id="PRO_5035714394" description="TNFR-Cys domain-containing protein" evidence="3">
    <location>
        <begin position="16"/>
        <end position="341"/>
    </location>
</feature>
<sequence>MFLLLPLLISGALTATRLNLKDDDVTDIKRFNGKITCGQREYYNSETEKCTTCTSCREFMFERTPCRSQSDTVCEWCGIEIDEKTMSDSVIASFQNNCLMANLEFVDMKRLNNKKYKKVQLMSSREMETFEGDEDDYDDYKEDEYNENENNLENEKFERMIQAKVEEHFGLFGQDEMPEYDDISEPSIVLETSEVKKTFEKLIKVPIRQRAPPTLPPAPIVDYLDEEIQEDKVEWDSWVDDRVKPIEKIGELEALKETVIVDMKLEGDEANEKDNLQFFFIFFVSMFLTLCCCQALRYCIYKRRERTIELLPEHYQILAECGANAEKKMHMHGHENPLYLP</sequence>
<protein>
    <recommendedName>
        <fullName evidence="4">TNFR-Cys domain-containing protein</fullName>
    </recommendedName>
</protein>
<reference evidence="5 6" key="1">
    <citation type="submission" date="2020-04" db="EMBL/GenBank/DDBJ databases">
        <authorList>
            <person name="Laetsch R D."/>
            <person name="Stevens L."/>
            <person name="Kumar S."/>
            <person name="Blaxter L. M."/>
        </authorList>
    </citation>
    <scope>NUCLEOTIDE SEQUENCE [LARGE SCALE GENOMIC DNA]</scope>
</reference>
<keyword evidence="3" id="KW-0732">Signal</keyword>
<feature type="repeat" description="TNFR-Cys" evidence="1">
    <location>
        <begin position="36"/>
        <end position="74"/>
    </location>
</feature>
<keyword evidence="2" id="KW-1133">Transmembrane helix</keyword>
<dbReference type="AlphaFoldDB" id="A0A8S1EKJ9"/>